<name>A0A068SH36_9FUNG</name>
<gene>
    <name evidence="1" type="ORF">LCOR_12374.1</name>
</gene>
<dbReference type="EMBL" id="CBTN010000208">
    <property type="protein sequence ID" value="CDH61599.1"/>
    <property type="molecule type" value="Genomic_DNA"/>
</dbReference>
<sequence>MKKTDKWVMHAIRWTLAFGDFVGCLELAGATAWQVFEEGKMRDPQVALDWFLRWVKDSDAQDQLPHKLARLFLVGKSYILFDT</sequence>
<keyword evidence="2" id="KW-1185">Reference proteome</keyword>
<reference evidence="1" key="1">
    <citation type="submission" date="2013-08" db="EMBL/GenBank/DDBJ databases">
        <title>Gene expansion shapes genome architecture in the human pathogen Lichtheimia corymbifera: an evolutionary genomics analysis in the ancient terrestrial Mucorales (Mucoromycotina).</title>
        <authorList>
            <person name="Schwartze V.U."/>
            <person name="Winter S."/>
            <person name="Shelest E."/>
            <person name="Marcet-Houben M."/>
            <person name="Horn F."/>
            <person name="Wehner S."/>
            <person name="Hoffmann K."/>
            <person name="Riege K."/>
            <person name="Sammeth M."/>
            <person name="Nowrousian M."/>
            <person name="Valiante V."/>
            <person name="Linde J."/>
            <person name="Jacobsen I.D."/>
            <person name="Marz M."/>
            <person name="Brakhage A.A."/>
            <person name="Gabaldon T."/>
            <person name="Bocker S."/>
            <person name="Voigt K."/>
        </authorList>
    </citation>
    <scope>NUCLEOTIDE SEQUENCE [LARGE SCALE GENOMIC DNA]</scope>
    <source>
        <strain evidence="1">FSU 9682</strain>
    </source>
</reference>
<protein>
    <submittedName>
        <fullName evidence="1">Uncharacterized protein</fullName>
    </submittedName>
</protein>
<organism evidence="1 2">
    <name type="scientific">Lichtheimia corymbifera JMRC:FSU:9682</name>
    <dbReference type="NCBI Taxonomy" id="1263082"/>
    <lineage>
        <taxon>Eukaryota</taxon>
        <taxon>Fungi</taxon>
        <taxon>Fungi incertae sedis</taxon>
        <taxon>Mucoromycota</taxon>
        <taxon>Mucoromycotina</taxon>
        <taxon>Mucoromycetes</taxon>
        <taxon>Mucorales</taxon>
        <taxon>Lichtheimiaceae</taxon>
        <taxon>Lichtheimia</taxon>
    </lineage>
</organism>
<dbReference type="Proteomes" id="UP000027586">
    <property type="component" value="Unassembled WGS sequence"/>
</dbReference>
<accession>A0A068SH36</accession>
<dbReference type="OrthoDB" id="10556306at2759"/>
<dbReference type="VEuPathDB" id="FungiDB:LCOR_12374.1"/>
<dbReference type="AlphaFoldDB" id="A0A068SH36"/>
<evidence type="ECO:0000313" key="1">
    <source>
        <dbReference type="EMBL" id="CDH61599.1"/>
    </source>
</evidence>
<evidence type="ECO:0000313" key="2">
    <source>
        <dbReference type="Proteomes" id="UP000027586"/>
    </source>
</evidence>
<proteinExistence type="predicted"/>
<comment type="caution">
    <text evidence="1">The sequence shown here is derived from an EMBL/GenBank/DDBJ whole genome shotgun (WGS) entry which is preliminary data.</text>
</comment>